<dbReference type="Proteomes" id="UP000186102">
    <property type="component" value="Unassembled WGS sequence"/>
</dbReference>
<dbReference type="RefSeq" id="WP_075364111.1">
    <property type="nucleotide sequence ID" value="NZ_MLBF01000007.1"/>
</dbReference>
<dbReference type="EMBL" id="MLBF01000007">
    <property type="protein sequence ID" value="OLN32633.1"/>
    <property type="molecule type" value="Genomic_DNA"/>
</dbReference>
<dbReference type="STRING" id="1888891.DSOL_1384"/>
<accession>A0A1Q8QZ55</accession>
<gene>
    <name evidence="2" type="ORF">DSOL_1384</name>
</gene>
<organism evidence="2 3">
    <name type="scientific">Desulfosporosinus metallidurans</name>
    <dbReference type="NCBI Taxonomy" id="1888891"/>
    <lineage>
        <taxon>Bacteria</taxon>
        <taxon>Bacillati</taxon>
        <taxon>Bacillota</taxon>
        <taxon>Clostridia</taxon>
        <taxon>Eubacteriales</taxon>
        <taxon>Desulfitobacteriaceae</taxon>
        <taxon>Desulfosporosinus</taxon>
    </lineage>
</organism>
<evidence type="ECO:0000313" key="3">
    <source>
        <dbReference type="Proteomes" id="UP000186102"/>
    </source>
</evidence>
<reference evidence="2 3" key="1">
    <citation type="submission" date="2016-09" db="EMBL/GenBank/DDBJ databases">
        <title>Complete genome of Desulfosporosinus sp. OL.</title>
        <authorList>
            <person name="Mardanov A."/>
            <person name="Beletsky A."/>
            <person name="Panova A."/>
            <person name="Karnachuk O."/>
            <person name="Ravin N."/>
        </authorList>
    </citation>
    <scope>NUCLEOTIDE SEQUENCE [LARGE SCALE GENOMIC DNA]</scope>
    <source>
        <strain evidence="2 3">OL</strain>
    </source>
</reference>
<dbReference type="PANTHER" id="PTHR30388">
    <property type="entry name" value="ALDEHYDE OXIDOREDUCTASE MOLYBDENUM COFACTOR ASSEMBLY PROTEIN"/>
    <property type="match status" value="1"/>
</dbReference>
<name>A0A1Q8QZ55_9FIRM</name>
<dbReference type="InterPro" id="IPR052698">
    <property type="entry name" value="MoCofactor_Util/Proc"/>
</dbReference>
<dbReference type="AlphaFoldDB" id="A0A1Q8QZ55"/>
<dbReference type="PANTHER" id="PTHR30388:SF6">
    <property type="entry name" value="XANTHINE DEHYDROGENASE SUBUNIT A-RELATED"/>
    <property type="match status" value="1"/>
</dbReference>
<keyword evidence="3" id="KW-1185">Reference proteome</keyword>
<dbReference type="OrthoDB" id="2889025at2"/>
<sequence>MDSRVLDVIMCLGKDEQVALATLITTRGSTPRKAGAQVLFFRDGQTVGTIGGGCGEAEARRVAFMVMESGQPITVQVDLTHDVAEADGMVCGGIMEIFIEPLNLKERQIANKTTQIS</sequence>
<proteinExistence type="predicted"/>
<dbReference type="InterPro" id="IPR003777">
    <property type="entry name" value="XdhC_CoxI"/>
</dbReference>
<comment type="caution">
    <text evidence="2">The sequence shown here is derived from an EMBL/GenBank/DDBJ whole genome shotgun (WGS) entry which is preliminary data.</text>
</comment>
<protein>
    <submittedName>
        <fullName evidence="2">Xanthine and CO dehydrogenases maturation factor, XdhC/CoxF family</fullName>
    </submittedName>
</protein>
<dbReference type="Pfam" id="PF02625">
    <property type="entry name" value="XdhC_CoxI"/>
    <property type="match status" value="1"/>
</dbReference>
<feature type="domain" description="XdhC- CoxI" evidence="1">
    <location>
        <begin position="14"/>
        <end position="77"/>
    </location>
</feature>
<evidence type="ECO:0000259" key="1">
    <source>
        <dbReference type="Pfam" id="PF02625"/>
    </source>
</evidence>
<evidence type="ECO:0000313" key="2">
    <source>
        <dbReference type="EMBL" id="OLN32633.1"/>
    </source>
</evidence>